<evidence type="ECO:0000313" key="2">
    <source>
        <dbReference type="EMBL" id="KAH7094613.1"/>
    </source>
</evidence>
<accession>A0A8K0W471</accession>
<dbReference type="SUPFAM" id="SSF56112">
    <property type="entry name" value="Protein kinase-like (PK-like)"/>
    <property type="match status" value="1"/>
</dbReference>
<protein>
    <submittedName>
        <fullName evidence="2">Kinase-like domain-containing protein</fullName>
    </submittedName>
</protein>
<reference evidence="2" key="1">
    <citation type="journal article" date="2021" name="Nat. Commun.">
        <title>Genetic determinants of endophytism in the Arabidopsis root mycobiome.</title>
        <authorList>
            <person name="Mesny F."/>
            <person name="Miyauchi S."/>
            <person name="Thiergart T."/>
            <person name="Pickel B."/>
            <person name="Atanasova L."/>
            <person name="Karlsson M."/>
            <person name="Huettel B."/>
            <person name="Barry K.W."/>
            <person name="Haridas S."/>
            <person name="Chen C."/>
            <person name="Bauer D."/>
            <person name="Andreopoulos W."/>
            <person name="Pangilinan J."/>
            <person name="LaButti K."/>
            <person name="Riley R."/>
            <person name="Lipzen A."/>
            <person name="Clum A."/>
            <person name="Drula E."/>
            <person name="Henrissat B."/>
            <person name="Kohler A."/>
            <person name="Grigoriev I.V."/>
            <person name="Martin F.M."/>
            <person name="Hacquard S."/>
        </authorList>
    </citation>
    <scope>NUCLEOTIDE SEQUENCE</scope>
    <source>
        <strain evidence="2">MPI-SDFR-AT-0120</strain>
    </source>
</reference>
<dbReference type="PROSITE" id="PS00108">
    <property type="entry name" value="PROTEIN_KINASE_ST"/>
    <property type="match status" value="1"/>
</dbReference>
<feature type="domain" description="Protein kinase" evidence="1">
    <location>
        <begin position="1"/>
        <end position="235"/>
    </location>
</feature>
<sequence>MHIAKIFCGFTFTKNGAYYLVSAPADCDLEDFMQQNPSNPRPDHVNFTWLLAQFRGLANALHAIHTGIPGKFVAHRDIKPANILVFTDPNSSTRDKVLKVSDWGSAISDLHEPNTEPGSPRSCTHVGPPYYAPECRNDGMSSRKHDVWSLGCVLLEVLIWWLKGWEYLVEWRVRRNEGNEEGFWKDGKDELLDQVEDELEWLQKNGFPNTRRVVAEMQRFEEGKRLTAEEVARRI</sequence>
<comment type="caution">
    <text evidence="2">The sequence shown here is derived from an EMBL/GenBank/DDBJ whole genome shotgun (WGS) entry which is preliminary data.</text>
</comment>
<dbReference type="Pfam" id="PF00069">
    <property type="entry name" value="Pkinase"/>
    <property type="match status" value="1"/>
</dbReference>
<gene>
    <name evidence="2" type="ORF">FB567DRAFT_510593</name>
</gene>
<evidence type="ECO:0000259" key="1">
    <source>
        <dbReference type="PROSITE" id="PS50011"/>
    </source>
</evidence>
<organism evidence="2 3">
    <name type="scientific">Paraphoma chrysanthemicola</name>
    <dbReference type="NCBI Taxonomy" id="798071"/>
    <lineage>
        <taxon>Eukaryota</taxon>
        <taxon>Fungi</taxon>
        <taxon>Dikarya</taxon>
        <taxon>Ascomycota</taxon>
        <taxon>Pezizomycotina</taxon>
        <taxon>Dothideomycetes</taxon>
        <taxon>Pleosporomycetidae</taxon>
        <taxon>Pleosporales</taxon>
        <taxon>Pleosporineae</taxon>
        <taxon>Phaeosphaeriaceae</taxon>
        <taxon>Paraphoma</taxon>
    </lineage>
</organism>
<dbReference type="OrthoDB" id="248923at2759"/>
<proteinExistence type="predicted"/>
<dbReference type="InterPro" id="IPR000719">
    <property type="entry name" value="Prot_kinase_dom"/>
</dbReference>
<dbReference type="PANTHER" id="PTHR24359">
    <property type="entry name" value="SERINE/THREONINE-PROTEIN KINASE SBK1"/>
    <property type="match status" value="1"/>
</dbReference>
<dbReference type="AlphaFoldDB" id="A0A8K0W471"/>
<dbReference type="GO" id="GO:0005524">
    <property type="term" value="F:ATP binding"/>
    <property type="evidence" value="ECO:0007669"/>
    <property type="project" value="InterPro"/>
</dbReference>
<dbReference type="Gene3D" id="1.10.510.10">
    <property type="entry name" value="Transferase(Phosphotransferase) domain 1"/>
    <property type="match status" value="1"/>
</dbReference>
<dbReference type="PROSITE" id="PS50011">
    <property type="entry name" value="PROTEIN_KINASE_DOM"/>
    <property type="match status" value="1"/>
</dbReference>
<keyword evidence="2" id="KW-0418">Kinase</keyword>
<keyword evidence="2" id="KW-0808">Transferase</keyword>
<dbReference type="InterPro" id="IPR011009">
    <property type="entry name" value="Kinase-like_dom_sf"/>
</dbReference>
<dbReference type="InterPro" id="IPR008271">
    <property type="entry name" value="Ser/Thr_kinase_AS"/>
</dbReference>
<dbReference type="SMART" id="SM00220">
    <property type="entry name" value="S_TKc"/>
    <property type="match status" value="1"/>
</dbReference>
<dbReference type="GO" id="GO:0004674">
    <property type="term" value="F:protein serine/threonine kinase activity"/>
    <property type="evidence" value="ECO:0007669"/>
    <property type="project" value="TreeGrafter"/>
</dbReference>
<dbReference type="CDD" id="cd00180">
    <property type="entry name" value="PKc"/>
    <property type="match status" value="1"/>
</dbReference>
<dbReference type="Proteomes" id="UP000813461">
    <property type="component" value="Unassembled WGS sequence"/>
</dbReference>
<keyword evidence="3" id="KW-1185">Reference proteome</keyword>
<name>A0A8K0W471_9PLEO</name>
<evidence type="ECO:0000313" key="3">
    <source>
        <dbReference type="Proteomes" id="UP000813461"/>
    </source>
</evidence>
<dbReference type="PANTHER" id="PTHR24359:SF37">
    <property type="entry name" value="PROTEIN KINASE DOMAIN-CONTAINING PROTEIN"/>
    <property type="match status" value="1"/>
</dbReference>
<dbReference type="EMBL" id="JAGMVJ010000001">
    <property type="protein sequence ID" value="KAH7094613.1"/>
    <property type="molecule type" value="Genomic_DNA"/>
</dbReference>